<dbReference type="Proteomes" id="UP000663829">
    <property type="component" value="Unassembled WGS sequence"/>
</dbReference>
<dbReference type="PANTHER" id="PTHR16166">
    <property type="entry name" value="VACUOLAR PROTEIN SORTING-ASSOCIATED PROTEIN VPS13"/>
    <property type="match status" value="1"/>
</dbReference>
<evidence type="ECO:0000256" key="3">
    <source>
        <dbReference type="SAM" id="Coils"/>
    </source>
</evidence>
<dbReference type="EMBL" id="CAJNOQ010001120">
    <property type="protein sequence ID" value="CAF0869655.1"/>
    <property type="molecule type" value="Genomic_DNA"/>
</dbReference>
<dbReference type="InterPro" id="IPR026854">
    <property type="entry name" value="VPS13_N"/>
</dbReference>
<dbReference type="GO" id="GO:0006623">
    <property type="term" value="P:protein targeting to vacuole"/>
    <property type="evidence" value="ECO:0007669"/>
    <property type="project" value="TreeGrafter"/>
</dbReference>
<evidence type="ECO:0008006" key="10">
    <source>
        <dbReference type="Google" id="ProtNLM"/>
    </source>
</evidence>
<dbReference type="OrthoDB" id="428159at2759"/>
<sequence>MVLENVVVYILDKYLGDYIENLDYKKLKIDLWNGNVVLENLYLKPNALADLNLPVTVLTGYLQKLTLVIPWKNLYKHPTKAYIDGLYILVVPKTEVEYDAKRDENEQHEAKMKEVRKVEDLRKEKEAYEQSKETQKDHDTFVERMQLTIIRNLELSIRNIHIAYEDKSTKPGHPFSFGLTLNYIELKLGELSALSFYWNSDAKSRSDMSRNDIVEDLRSKIATKDYVPDPGVVDYILRPLNVIAKLIMIMKPREDNFSRPMFDITIDLDQISFNINKKQYSDMLDLLEFQDYIMLKTKFIKYRPKNTIKDKNTKEWWVFAYNAIVNEDVRPHFDCYKWENIKAHLDRCREYRKIRFQELTGKISNEQKQRAQEIEKKLDVFNLTYLRRSAEIEAQKKKEQEPKSWWGGVSSWWSGSTNKDPELDLENVMSPDEKKKLFGAIGYEGDDTSSAGYPKEYVDINLIVGLKQLDVNVWSLLKDDDADFNVVARAVVPGTNVNFKRRPGSSGIKVVVGLRSFEVFGLSTTGTTNRENLNENRPILAKPQISEQERDLLNVEFETNPLESKSDYRIQVLSESLQITYDAPTINKLVTCFEPDSKRNLQGVKQAAYSTYTDVKQRSYLLMKHNLEKVKVLDIDIDLQSSYFLLPENGVYQEGCPLICMDFGHFTLKRADENQGASQEEAKSIEEARERSYTKFQLQLESIQLLYAQRNEKWYEARSTQETRLHLIQPMTLNMDVYKCIYSDDADLPAFKIAGQIPAIDMRLSDARLFQIIHHVQSVPFPETKPIDETTQEITPIEQPVQTNLSAVDTMEKIEGMTPVKKIQEEHGENETNEETKSDDKKREDIQKEGEKKDSHFQLTQLEATFELSQLDLLIEESPSSSRVDGDQHQEDNEDRPFLRLSLVAMVVTTSVKTYDINFNASLADLIVLHQQFVTHSGEPLRLISAKRQNEDDDTKLISIDFLKTSLDNPMFENEPYNSIESIGTLHFSKLEVNLQLQALLSILRFQDSLMKKLPTESEAEKQKKKELEDAKKNEEKKQKELQENGKQITTALDKGKKKPETVVAAASLAIKAELEEFRFLISTKDAAVFDISVGGIKANVSQQPSKTAVNLILSNLNVYDPNPSAKYKKIISQQGDDGELLRVDFTLNNLPADQEKALDTVDCDIEVKFAKANIVFLFKHINVLLSFLEALNVSKGALELGSSQYAETTIESIQKLQEQAFKLHLDVEFNAPNIFIPTNSYSSEALLLDLGKLSLRTKFIQHEKRGLVEQQNIIIENVLASRVVLNEKHDIAGEAVLLDCEALTTTIDRSLHPEQAKSEPAVSMKAAWEFVHFKLSKGDFACVMKVLLENFSENVSDQMASTSNDDKTVEHYHYKSSEQEEEENKLRDTVIQKQHEVSETITEVTPTMKIRAEIKTLALTLYLGESNLTQRREERLENLKLADVRIEMLEAIFKQMNDSSYKAMGRVKNFLLDDLRDTHKSVGVTRMMDRHFSVDPSAHMLVAVFEFKPKDQQRDIALRQLNAQLESLYICISLDYLMTLQDFFMSGLSSGTDNKSPQVTEEDDEASRDTTTESPNASSSPSQIDRRKADDSSQSPVPKPPKKEKPTAPRPPGVEFDVQTKVDILVKNPEVILLEDQHNANSNCLVLDMGAQMKMISAGDDTKMYVWLKDLTMYSSNFAELKSRSDDSSKVKYRILQPAKVDVIMITDSNQQKIDLRVSDIIISIAPAAVKTVIGVMNSIGTLEASTTKELEKVTTKSLFDPKPFKDAGFWFVDGHDTTDVLEAVTGIPSEQKDAVEAEKKMKVKEEELATQPKVMLQQLLFVCDSIAVKLEVGFGSSTKTVLAMTLSNITADVKNWSSAMLLSSTVSVEMALFNERMLTWEPLIEPCLETKSSTMKPWSIACSIVPTEEDDIEDSYEVVNDQNDSTAGEQEGEKKSESNHAPLASTKQIIFIRADQLLNLTITKTGLDLAQRLSALFNDVYNRRLPPGEDEEKPLLSMQNATGKELVLYNLDGIEFVDRNTSCILKDKDSIALTVPTTGNDRTASTRLSVIEEQDYHRRQELSVKIDNEIKTVSLARTWQRVYDIGPTSNVQWPVQMLCDPQLNNDRRKIILSSILKIYNSTPLPLVVLHAGDGDIKNAKRVAKIAVNEEYYVPIWLLYVNSHSPVFLAIDEGDDDDQPINDFFSFDWVTEFSANRKLKLKNGSEAHFVIFKEVHKAYAENTDQNDKNAFSLYIQPALHFTNLLPVDAQCTINNGETIDMKPSQLQMVTSGDKNSILIFTILNYIKLKWVSDPINLQEDQKAEYVLKFHDQSGDSLYIALRIETFHESYRILLYSPYWVLNRTSFNLEFQIETQQTHILSDETPFLICPEKFDANADSNKKAQIRLTTPDRDHANTNWCEKFSLDVIKSIGMAICKIPNDKIYMLCVEIVTSSFGTTKIITLSPSMVIINNSTVDLEVIETINNKEQDKWGPLNPGDVIPFWPNNFDKGLMRVRYTNKDHVISSPFEMNQKHRTLLRMDDEEHPAISVEVTATDFDGIRMIFTDYKMGDAPVLIVNCLKNDEITFCQKDEVKSQILPPQNYVYYTWSDPMKPRELVSLVKGNTTVLDLNPQCGFIGEHHEISYTSFIDGLQTVLLFGDNIDIIQKASGVPSLAESMGQRVQLGIHDIGISIVDDIKREELLYISMNKSKVVWTEHKKNRWKPFSSDLNDVLEDIYRSHVEKKEMNPEDLDLRKQRYAVNENKTVVFHNDSTADLMNQRGRTKKIRRQALDGLWIEYAWSATNSALHVRINRVQIDNQLDYTIFPVILYPITSKITATDTAEKPFIELSIFETKNARSNIMQFKYFKLLIQEFSVRIDQGLIVAILSFIKAEKPITAPVINMDTDLELINKSLRAIIKEQTDSPSGETEMYFDQIHLSPLKIHVSFSMHGADPSEELLAEYPLVGFLLKTLNVAEVQDVILKLGYYERTHERQTFSRLNSEVTRHYQNQFMKQLHVLVLGLDVLGNPFGVIRGIAEGVESLFYEPYKGAVEGPLEFAEGVVTGVRTLFGSAFGGAAGAVSKITGVLGKGLATLTFDEEYKQNRIRRKEPTNNAQDIAVGGRNVVMGFVDGVTGVIRKPIEGAKHGGAGGFVKGLGKGFIGLVARPTGGIVDFASTSLDMVKRAATNEELIRRVRYPRHIGKDGLVRPYIAHEAMGFYILNRLEEGQYKTDTYVAHINCGESPPCWLMATSKRIVFITEISFLGQYEVDWQLEYGDLKEEPVIKPNIQQIQILTKEAKKTGTLKSHKSYGKMIKYRSIIEAKYIIGKIIDAMHTVGL</sequence>
<evidence type="ECO:0000256" key="1">
    <source>
        <dbReference type="ARBA" id="ARBA00006545"/>
    </source>
</evidence>
<evidence type="ECO:0000259" key="6">
    <source>
        <dbReference type="Pfam" id="PF25037"/>
    </source>
</evidence>
<evidence type="ECO:0000313" key="8">
    <source>
        <dbReference type="EMBL" id="CAF3657057.1"/>
    </source>
</evidence>
<reference evidence="7" key="1">
    <citation type="submission" date="2021-02" db="EMBL/GenBank/DDBJ databases">
        <authorList>
            <person name="Nowell W R."/>
        </authorList>
    </citation>
    <scope>NUCLEOTIDE SEQUENCE</scope>
</reference>
<gene>
    <name evidence="7" type="ORF">GPM918_LOCUS7031</name>
    <name evidence="8" type="ORF">SRO942_LOCUS7031</name>
</gene>
<keyword evidence="9" id="KW-1185">Reference proteome</keyword>
<keyword evidence="2" id="KW-0813">Transport</keyword>
<dbReference type="Pfam" id="PF12624">
    <property type="entry name" value="VPS13_N"/>
    <property type="match status" value="1"/>
</dbReference>
<feature type="compositionally biased region" description="Basic and acidic residues" evidence="4">
    <location>
        <begin position="822"/>
        <end position="856"/>
    </location>
</feature>
<feature type="compositionally biased region" description="Polar residues" evidence="4">
    <location>
        <begin position="1551"/>
        <end position="1560"/>
    </location>
</feature>
<dbReference type="Proteomes" id="UP000681722">
    <property type="component" value="Unassembled WGS sequence"/>
</dbReference>
<dbReference type="InterPro" id="IPR056748">
    <property type="entry name" value="VPS13-like_C"/>
</dbReference>
<dbReference type="Pfam" id="PF25037">
    <property type="entry name" value="VPS13_C"/>
    <property type="match status" value="1"/>
</dbReference>
<dbReference type="InterPro" id="IPR026847">
    <property type="entry name" value="VPS13"/>
</dbReference>
<evidence type="ECO:0000256" key="2">
    <source>
        <dbReference type="ARBA" id="ARBA00022448"/>
    </source>
</evidence>
<organism evidence="7 9">
    <name type="scientific">Didymodactylos carnosus</name>
    <dbReference type="NCBI Taxonomy" id="1234261"/>
    <lineage>
        <taxon>Eukaryota</taxon>
        <taxon>Metazoa</taxon>
        <taxon>Spiralia</taxon>
        <taxon>Gnathifera</taxon>
        <taxon>Rotifera</taxon>
        <taxon>Eurotatoria</taxon>
        <taxon>Bdelloidea</taxon>
        <taxon>Philodinida</taxon>
        <taxon>Philodinidae</taxon>
        <taxon>Didymodactylos</taxon>
    </lineage>
</organism>
<evidence type="ECO:0000256" key="4">
    <source>
        <dbReference type="SAM" id="MobiDB-lite"/>
    </source>
</evidence>
<feature type="region of interest" description="Disordered" evidence="4">
    <location>
        <begin position="1551"/>
        <end position="1617"/>
    </location>
</feature>
<dbReference type="GO" id="GO:0045053">
    <property type="term" value="P:protein retention in Golgi apparatus"/>
    <property type="evidence" value="ECO:0007669"/>
    <property type="project" value="TreeGrafter"/>
</dbReference>
<accession>A0A813XSY7</accession>
<evidence type="ECO:0000313" key="7">
    <source>
        <dbReference type="EMBL" id="CAF0869655.1"/>
    </source>
</evidence>
<feature type="domain" description="Intermembrane lipid transfer protein VPS13-like C-terminal" evidence="6">
    <location>
        <begin position="3174"/>
        <end position="3286"/>
    </location>
</feature>
<feature type="domain" description="Chorein N-terminal" evidence="5">
    <location>
        <begin position="2"/>
        <end position="1138"/>
    </location>
</feature>
<proteinExistence type="inferred from homology"/>
<feature type="compositionally biased region" description="Basic and acidic residues" evidence="4">
    <location>
        <begin position="1015"/>
        <end position="1044"/>
    </location>
</feature>
<name>A0A813XSY7_9BILA</name>
<feature type="region of interest" description="Disordered" evidence="4">
    <location>
        <begin position="1015"/>
        <end position="1054"/>
    </location>
</feature>
<evidence type="ECO:0000313" key="9">
    <source>
        <dbReference type="Proteomes" id="UP000663829"/>
    </source>
</evidence>
<feature type="compositionally biased region" description="Polar residues" evidence="4">
    <location>
        <begin position="1573"/>
        <end position="1584"/>
    </location>
</feature>
<protein>
    <recommendedName>
        <fullName evidence="10">Vacuolar protein sorting-associated protein 13</fullName>
    </recommendedName>
</protein>
<dbReference type="PANTHER" id="PTHR16166:SF93">
    <property type="entry name" value="INTERMEMBRANE LIPID TRANSFER PROTEIN VPS13"/>
    <property type="match status" value="1"/>
</dbReference>
<comment type="similarity">
    <text evidence="1">Belongs to the VPS13 family.</text>
</comment>
<keyword evidence="3" id="KW-0175">Coiled coil</keyword>
<dbReference type="EMBL" id="CAJOBC010001120">
    <property type="protein sequence ID" value="CAF3657057.1"/>
    <property type="molecule type" value="Genomic_DNA"/>
</dbReference>
<evidence type="ECO:0000259" key="5">
    <source>
        <dbReference type="Pfam" id="PF12624"/>
    </source>
</evidence>
<comment type="caution">
    <text evidence="7">The sequence shown here is derived from an EMBL/GenBank/DDBJ whole genome shotgun (WGS) entry which is preliminary data.</text>
</comment>
<feature type="region of interest" description="Disordered" evidence="4">
    <location>
        <begin position="819"/>
        <end position="858"/>
    </location>
</feature>
<feature type="coiled-coil region" evidence="3">
    <location>
        <begin position="98"/>
        <end position="138"/>
    </location>
</feature>